<protein>
    <submittedName>
        <fullName evidence="2">AgseGVORF71-like protein</fullName>
    </submittedName>
</protein>
<evidence type="ECO:0000313" key="3">
    <source>
        <dbReference type="Proteomes" id="UP000831479"/>
    </source>
</evidence>
<name>A0AAE6D026_9BBAC</name>
<organism evidence="2 3">
    <name type="scientific">Hyphantria cunea granulovirus</name>
    <dbReference type="NCBI Taxonomy" id="307448"/>
    <lineage>
        <taxon>Viruses</taxon>
        <taxon>Viruses incertae sedis</taxon>
        <taxon>Naldaviricetes</taxon>
        <taxon>Lefavirales</taxon>
        <taxon>Baculoviridae</taxon>
        <taxon>Betabaculovirus</taxon>
        <taxon>Betabaculovirus hycuneae</taxon>
    </lineage>
</organism>
<sequence length="292" mass="33583">MAEIDRQKRLDALRDASKNVCALTLQSINKFFFNTNMRGYTLKIANIDYDQNGGKLKNAVRQCLRRNYFSIKIVTINALKALDCMNSVSDRVLYTLPAHVSLAFKQLKKQWYLGECNVKALEIFVKSLKQNELSQFVVDLFEYTDNTGTGSEAEDSPPAVSNSQLTNPPKLFIDLIEGVCDFKYTLNEVLHVLSVYYLGEKTKRIIDNTLANILMYAHQQWSFNFCKLLKEGIYSILHQAPFRVDKDYRFIYRYQLLFSQYDGTLRGLVPNHTPKKHTSTTTHHPPISTIVS</sequence>
<gene>
    <name evidence="2" type="ORF">HycuGV_00069</name>
</gene>
<dbReference type="EMBL" id="MH923363">
    <property type="protein sequence ID" value="QBQ01622.1"/>
    <property type="molecule type" value="Genomic_DNA"/>
</dbReference>
<feature type="compositionally biased region" description="Low complexity" evidence="1">
    <location>
        <begin position="279"/>
        <end position="292"/>
    </location>
</feature>
<reference evidence="2" key="1">
    <citation type="journal article" date="2019" name="Genomics">
        <title>Genome sequence analysis and organization of the Hyphantria cunea granulovirus (HycuGV-Hc1) from Turkey.</title>
        <authorList>
            <person name="Gencer D."/>
            <person name="Bayramoglu Z."/>
            <person name="Nalcacioglu R."/>
            <person name="Demirbag Z."/>
            <person name="Demir I."/>
        </authorList>
    </citation>
    <scope>NUCLEOTIDE SEQUENCE</scope>
    <source>
        <strain evidence="2">Hc1</strain>
    </source>
</reference>
<dbReference type="Proteomes" id="UP000831479">
    <property type="component" value="Segment"/>
</dbReference>
<feature type="region of interest" description="Disordered" evidence="1">
    <location>
        <begin position="272"/>
        <end position="292"/>
    </location>
</feature>
<proteinExistence type="predicted"/>
<evidence type="ECO:0000256" key="1">
    <source>
        <dbReference type="SAM" id="MobiDB-lite"/>
    </source>
</evidence>
<keyword evidence="3" id="KW-1185">Reference proteome</keyword>
<accession>A0AAE6D026</accession>
<evidence type="ECO:0000313" key="2">
    <source>
        <dbReference type="EMBL" id="QBQ01622.1"/>
    </source>
</evidence>